<dbReference type="InterPro" id="IPR050131">
    <property type="entry name" value="Peptidase_S8_subtilisin-like"/>
</dbReference>
<keyword evidence="1" id="KW-0645">Protease</keyword>
<sequence length="552" mass="58315">MLTIDYESEPYASGDGDGLPSRDLDFPQPLLDRYGAKVLDPATVELDAGESRPASTVYRSDVLLIPVQVLNSDAGLAWVTATLAQIHLTIEVSGLRDDHSDDGEPERDRRRGGEVPSWHPAVLKVAPGETDVVIDAWRALRTLRRALPGFADAAGQAPVRNLLSRIALDHLLVGSAFVGVGAALDIGGEPATSGHGTTGGAYATPMAGYARTPVNVVGGPPARRPAATIGGRRPVMVIPDTGLPKQRHAWFRPVTDPDAFLSVSDAAQQRIQLAVEASEPNPGVELVGYKENADPPNPLLGTLNTHTGHGLMEAGLVCQVAPDARVLMIRVMQADGVVPEEALHAALDHLLDEIARGGFYDVVSLSLGYTHETADDPLHTPPLLAKLTQLRRRGVIVVCSAGNYASSRAFWPAAGALDGQNDPDLAPMLGVGATNPDGTIAIFSNEHEAIRWHVSGAVLVSTFPPGVKGARSASLELTGRASFDSDNHQSQFATWSGSSFAAPVLGATIMQLLIQDHQAVDLANTDRQVALKRAHAVVARLKNGDLPTITPV</sequence>
<evidence type="ECO:0000313" key="6">
    <source>
        <dbReference type="EMBL" id="MFD1543297.1"/>
    </source>
</evidence>
<comment type="caution">
    <text evidence="6">The sequence shown here is derived from an EMBL/GenBank/DDBJ whole genome shotgun (WGS) entry which is preliminary data.</text>
</comment>
<feature type="region of interest" description="Disordered" evidence="4">
    <location>
        <begin position="95"/>
        <end position="115"/>
    </location>
</feature>
<dbReference type="CDD" id="cd00306">
    <property type="entry name" value="Peptidases_S8_S53"/>
    <property type="match status" value="1"/>
</dbReference>
<gene>
    <name evidence="6" type="ORF">ACFSJ0_40050</name>
</gene>
<dbReference type="PANTHER" id="PTHR43806:SF11">
    <property type="entry name" value="CEREVISIN-RELATED"/>
    <property type="match status" value="1"/>
</dbReference>
<keyword evidence="3" id="KW-0720">Serine protease</keyword>
<feature type="region of interest" description="Disordered" evidence="4">
    <location>
        <begin position="1"/>
        <end position="21"/>
    </location>
</feature>
<evidence type="ECO:0000256" key="4">
    <source>
        <dbReference type="SAM" id="MobiDB-lite"/>
    </source>
</evidence>
<dbReference type="RefSeq" id="WP_219536167.1">
    <property type="nucleotide sequence ID" value="NZ_JAHKRM010000028.1"/>
</dbReference>
<feature type="domain" description="Peptidase S8/S53" evidence="5">
    <location>
        <begin position="305"/>
        <end position="511"/>
    </location>
</feature>
<accession>A0ABW4GKN8</accession>
<organism evidence="6 7">
    <name type="scientific">Nonomuraea guangzhouensis</name>
    <dbReference type="NCBI Taxonomy" id="1291555"/>
    <lineage>
        <taxon>Bacteria</taxon>
        <taxon>Bacillati</taxon>
        <taxon>Actinomycetota</taxon>
        <taxon>Actinomycetes</taxon>
        <taxon>Streptosporangiales</taxon>
        <taxon>Streptosporangiaceae</taxon>
        <taxon>Nonomuraea</taxon>
    </lineage>
</organism>
<keyword evidence="2" id="KW-0378">Hydrolase</keyword>
<evidence type="ECO:0000259" key="5">
    <source>
        <dbReference type="Pfam" id="PF00082"/>
    </source>
</evidence>
<name>A0ABW4GKN8_9ACTN</name>
<evidence type="ECO:0000256" key="3">
    <source>
        <dbReference type="ARBA" id="ARBA00022825"/>
    </source>
</evidence>
<protein>
    <submittedName>
        <fullName evidence="6">S8 family serine peptidase</fullName>
    </submittedName>
</protein>
<proteinExistence type="predicted"/>
<dbReference type="Proteomes" id="UP001597097">
    <property type="component" value="Unassembled WGS sequence"/>
</dbReference>
<keyword evidence="7" id="KW-1185">Reference proteome</keyword>
<evidence type="ECO:0000256" key="2">
    <source>
        <dbReference type="ARBA" id="ARBA00022801"/>
    </source>
</evidence>
<dbReference type="InterPro" id="IPR000209">
    <property type="entry name" value="Peptidase_S8/S53_dom"/>
</dbReference>
<evidence type="ECO:0000256" key="1">
    <source>
        <dbReference type="ARBA" id="ARBA00022670"/>
    </source>
</evidence>
<reference evidence="7" key="1">
    <citation type="journal article" date="2019" name="Int. J. Syst. Evol. Microbiol.">
        <title>The Global Catalogue of Microorganisms (GCM) 10K type strain sequencing project: providing services to taxonomists for standard genome sequencing and annotation.</title>
        <authorList>
            <consortium name="The Broad Institute Genomics Platform"/>
            <consortium name="The Broad Institute Genome Sequencing Center for Infectious Disease"/>
            <person name="Wu L."/>
            <person name="Ma J."/>
        </authorList>
    </citation>
    <scope>NUCLEOTIDE SEQUENCE [LARGE SCALE GENOMIC DNA]</scope>
    <source>
        <strain evidence="7">CGMCC 1.15399</strain>
    </source>
</reference>
<dbReference type="Pfam" id="PF00082">
    <property type="entry name" value="Peptidase_S8"/>
    <property type="match status" value="1"/>
</dbReference>
<dbReference type="EMBL" id="JBHUCM010000038">
    <property type="protein sequence ID" value="MFD1543297.1"/>
    <property type="molecule type" value="Genomic_DNA"/>
</dbReference>
<dbReference type="PANTHER" id="PTHR43806">
    <property type="entry name" value="PEPTIDASE S8"/>
    <property type="match status" value="1"/>
</dbReference>
<evidence type="ECO:0000313" key="7">
    <source>
        <dbReference type="Proteomes" id="UP001597097"/>
    </source>
</evidence>